<dbReference type="HOGENOM" id="CLU_2996176_0_0_1"/>
<name>A0A017SCS2_ASPRC</name>
<feature type="transmembrane region" description="Helical" evidence="1">
    <location>
        <begin position="35"/>
        <end position="54"/>
    </location>
</feature>
<dbReference type="AlphaFoldDB" id="A0A017SCS2"/>
<protein>
    <submittedName>
        <fullName evidence="2">Uncharacterized protein</fullName>
    </submittedName>
</protein>
<reference evidence="3" key="1">
    <citation type="journal article" date="2014" name="Nat. Commun.">
        <title>Genomic adaptations of the halophilic Dead Sea filamentous fungus Eurotium rubrum.</title>
        <authorList>
            <person name="Kis-Papo T."/>
            <person name="Weig A.R."/>
            <person name="Riley R."/>
            <person name="Persoh D."/>
            <person name="Salamov A."/>
            <person name="Sun H."/>
            <person name="Lipzen A."/>
            <person name="Wasser S.P."/>
            <person name="Rambold G."/>
            <person name="Grigoriev I.V."/>
            <person name="Nevo E."/>
        </authorList>
    </citation>
    <scope>NUCLEOTIDE SEQUENCE [LARGE SCALE GENOMIC DNA]</scope>
    <source>
        <strain evidence="3">CBS 135680</strain>
    </source>
</reference>
<keyword evidence="1" id="KW-0472">Membrane</keyword>
<dbReference type="Proteomes" id="UP000019804">
    <property type="component" value="Unassembled WGS sequence"/>
</dbReference>
<keyword evidence="3" id="KW-1185">Reference proteome</keyword>
<dbReference type="RefSeq" id="XP_040638435.1">
    <property type="nucleotide sequence ID" value="XM_040782092.1"/>
</dbReference>
<proteinExistence type="predicted"/>
<organism evidence="2 3">
    <name type="scientific">Aspergillus ruber (strain CBS 135680)</name>
    <dbReference type="NCBI Taxonomy" id="1388766"/>
    <lineage>
        <taxon>Eukaryota</taxon>
        <taxon>Fungi</taxon>
        <taxon>Dikarya</taxon>
        <taxon>Ascomycota</taxon>
        <taxon>Pezizomycotina</taxon>
        <taxon>Eurotiomycetes</taxon>
        <taxon>Eurotiomycetidae</taxon>
        <taxon>Eurotiales</taxon>
        <taxon>Aspergillaceae</taxon>
        <taxon>Aspergillus</taxon>
        <taxon>Aspergillus subgen. Aspergillus</taxon>
    </lineage>
</organism>
<evidence type="ECO:0000313" key="3">
    <source>
        <dbReference type="Proteomes" id="UP000019804"/>
    </source>
</evidence>
<sequence length="57" mass="6675">MRSSEYGRLRSWVGLAWESHQRYVRFAQIVRCTSVYMGVILAWDYVLGATYGMILRA</sequence>
<keyword evidence="1" id="KW-1133">Transmembrane helix</keyword>
<keyword evidence="1" id="KW-0812">Transmembrane</keyword>
<evidence type="ECO:0000256" key="1">
    <source>
        <dbReference type="SAM" id="Phobius"/>
    </source>
</evidence>
<gene>
    <name evidence="2" type="ORF">EURHEDRAFT_413107</name>
</gene>
<accession>A0A017SCS2</accession>
<evidence type="ECO:0000313" key="2">
    <source>
        <dbReference type="EMBL" id="EYE94747.1"/>
    </source>
</evidence>
<dbReference type="EMBL" id="KK088425">
    <property type="protein sequence ID" value="EYE94747.1"/>
    <property type="molecule type" value="Genomic_DNA"/>
</dbReference>
<dbReference type="GeneID" id="63697216"/>